<keyword evidence="4" id="KW-1185">Reference proteome</keyword>
<name>A0ABS1PEL8_9ACTN</name>
<dbReference type="InterPro" id="IPR015590">
    <property type="entry name" value="Aldehyde_DH_dom"/>
</dbReference>
<dbReference type="Gene3D" id="3.40.309.10">
    <property type="entry name" value="Aldehyde Dehydrogenase, Chain A, domain 2"/>
    <property type="match status" value="1"/>
</dbReference>
<dbReference type="EMBL" id="JAERRG010000001">
    <property type="protein sequence ID" value="MBL1110822.1"/>
    <property type="molecule type" value="Genomic_DNA"/>
</dbReference>
<dbReference type="SUPFAM" id="SSF53720">
    <property type="entry name" value="ALDH-like"/>
    <property type="match status" value="1"/>
</dbReference>
<dbReference type="RefSeq" id="WP_201846224.1">
    <property type="nucleotide sequence ID" value="NZ_JAERRG010000001.1"/>
</dbReference>
<comment type="caution">
    <text evidence="3">The sequence shown here is derived from an EMBL/GenBank/DDBJ whole genome shotgun (WGS) entry which is preliminary data.</text>
</comment>
<dbReference type="Gene3D" id="3.40.605.10">
    <property type="entry name" value="Aldehyde Dehydrogenase, Chain A, domain 1"/>
    <property type="match status" value="1"/>
</dbReference>
<proteinExistence type="predicted"/>
<organism evidence="3 4">
    <name type="scientific">Streptomyces endocoffeicus</name>
    <dbReference type="NCBI Taxonomy" id="2898945"/>
    <lineage>
        <taxon>Bacteria</taxon>
        <taxon>Bacillati</taxon>
        <taxon>Actinomycetota</taxon>
        <taxon>Actinomycetes</taxon>
        <taxon>Kitasatosporales</taxon>
        <taxon>Streptomycetaceae</taxon>
        <taxon>Streptomyces</taxon>
    </lineage>
</organism>
<dbReference type="PANTHER" id="PTHR43353:SF5">
    <property type="entry name" value="SUCCINATE-SEMIALDEHYDE DEHYDROGENASE, MITOCHONDRIAL"/>
    <property type="match status" value="1"/>
</dbReference>
<sequence length="485" mass="51562">MTQKAVPTSCETLLIDGTWRSADTSFNVVDPATLEVIGQAADAGPNEARQALDAAVRAFRTWRTVAAEERAAHLRAAATQIRNRVDELADLLSRENGKPLVEAKGETLASARMLDWAAEEGRRTYGRVTPPSANGPGFVLKSPVGPALAITPWNFPASMLVRKLGLAIAAGAPIIAKPAEQTPLIATALVRILQETGLPAGVLQQITSSRPAEVVGALLADRRLRKISFTGSTEVGLGLVRSTGDQLRRISLEMGGHSPAIVFADADLEAAASGVAAGKFSNAGQSCTAINRLYVHRDVHDEFLALLLGKVAALKLGHGTTPGTTTGALIDQPSLDKVDRHVQDALSRGAKAVTGGRRWTPDDASLKGAFYEPTILTGVDDTMQISTEETFGPVLPVYVFDTADEVIERANSTDYGLAAYAYASDFRRIWQTVENLDFGIIGVNEPAPVRPELPFGGMKNSGQEREGGSEGIEAYLETKSVAFKL</sequence>
<reference evidence="3 4" key="1">
    <citation type="submission" date="2021-01" db="EMBL/GenBank/DDBJ databases">
        <title>WGS of actinomycetes isolated from Thailand.</title>
        <authorList>
            <person name="Thawai C."/>
        </authorList>
    </citation>
    <scope>NUCLEOTIDE SEQUENCE [LARGE SCALE GENOMIC DNA]</scope>
    <source>
        <strain evidence="3 4">CA3R110</strain>
    </source>
</reference>
<evidence type="ECO:0000313" key="3">
    <source>
        <dbReference type="EMBL" id="MBL1110822.1"/>
    </source>
</evidence>
<accession>A0ABS1PEL8</accession>
<protein>
    <submittedName>
        <fullName evidence="3">NAD-dependent succinate-semialdehyde dehydrogenase</fullName>
    </submittedName>
</protein>
<dbReference type="InterPro" id="IPR016161">
    <property type="entry name" value="Ald_DH/histidinol_DH"/>
</dbReference>
<keyword evidence="1" id="KW-0560">Oxidoreductase</keyword>
<dbReference type="InterPro" id="IPR016162">
    <property type="entry name" value="Ald_DH_N"/>
</dbReference>
<dbReference type="InterPro" id="IPR016163">
    <property type="entry name" value="Ald_DH_C"/>
</dbReference>
<dbReference type="InterPro" id="IPR016160">
    <property type="entry name" value="Ald_DH_CS_CYS"/>
</dbReference>
<evidence type="ECO:0000256" key="1">
    <source>
        <dbReference type="ARBA" id="ARBA00023002"/>
    </source>
</evidence>
<evidence type="ECO:0000259" key="2">
    <source>
        <dbReference type="Pfam" id="PF00171"/>
    </source>
</evidence>
<feature type="domain" description="Aldehyde dehydrogenase" evidence="2">
    <location>
        <begin position="19"/>
        <end position="481"/>
    </location>
</feature>
<dbReference type="Pfam" id="PF00171">
    <property type="entry name" value="Aldedh"/>
    <property type="match status" value="1"/>
</dbReference>
<dbReference type="PROSITE" id="PS00070">
    <property type="entry name" value="ALDEHYDE_DEHYDR_CYS"/>
    <property type="match status" value="1"/>
</dbReference>
<dbReference type="PANTHER" id="PTHR43353">
    <property type="entry name" value="SUCCINATE-SEMIALDEHYDE DEHYDROGENASE, MITOCHONDRIAL"/>
    <property type="match status" value="1"/>
</dbReference>
<dbReference type="Proteomes" id="UP000621510">
    <property type="component" value="Unassembled WGS sequence"/>
</dbReference>
<evidence type="ECO:0000313" key="4">
    <source>
        <dbReference type="Proteomes" id="UP000621510"/>
    </source>
</evidence>
<dbReference type="InterPro" id="IPR050740">
    <property type="entry name" value="Aldehyde_DH_Superfamily"/>
</dbReference>
<gene>
    <name evidence="3" type="ORF">JK364_00090</name>
</gene>
<dbReference type="CDD" id="cd07103">
    <property type="entry name" value="ALDH_F5_SSADH_GabD"/>
    <property type="match status" value="1"/>
</dbReference>